<keyword evidence="4 7" id="KW-0812">Transmembrane</keyword>
<name>A0ABW0VS83_9BACL</name>
<gene>
    <name evidence="9" type="ORF">ACFPYJ_05760</name>
</gene>
<dbReference type="PANTHER" id="PTHR43744">
    <property type="entry name" value="ABC TRANSPORTER PERMEASE PROTEIN MG189-RELATED-RELATED"/>
    <property type="match status" value="1"/>
</dbReference>
<comment type="subcellular location">
    <subcellularLocation>
        <location evidence="1 7">Cell membrane</location>
        <topology evidence="1 7">Multi-pass membrane protein</topology>
    </subcellularLocation>
</comment>
<keyword evidence="2 7" id="KW-0813">Transport</keyword>
<organism evidence="9 10">
    <name type="scientific">Paenibacillus solisilvae</name>
    <dbReference type="NCBI Taxonomy" id="2486751"/>
    <lineage>
        <taxon>Bacteria</taxon>
        <taxon>Bacillati</taxon>
        <taxon>Bacillota</taxon>
        <taxon>Bacilli</taxon>
        <taxon>Bacillales</taxon>
        <taxon>Paenibacillaceae</taxon>
        <taxon>Paenibacillus</taxon>
    </lineage>
</organism>
<evidence type="ECO:0000313" key="9">
    <source>
        <dbReference type="EMBL" id="MFC5648637.1"/>
    </source>
</evidence>
<protein>
    <submittedName>
        <fullName evidence="9">Carbohydrate ABC transporter permease</fullName>
    </submittedName>
</protein>
<evidence type="ECO:0000259" key="8">
    <source>
        <dbReference type="PROSITE" id="PS50928"/>
    </source>
</evidence>
<evidence type="ECO:0000256" key="1">
    <source>
        <dbReference type="ARBA" id="ARBA00004651"/>
    </source>
</evidence>
<feature type="transmembrane region" description="Helical" evidence="7">
    <location>
        <begin position="260"/>
        <end position="277"/>
    </location>
</feature>
<keyword evidence="6 7" id="KW-0472">Membrane</keyword>
<keyword evidence="3" id="KW-1003">Cell membrane</keyword>
<comment type="caution">
    <text evidence="9">The sequence shown here is derived from an EMBL/GenBank/DDBJ whole genome shotgun (WGS) entry which is preliminary data.</text>
</comment>
<dbReference type="SUPFAM" id="SSF161098">
    <property type="entry name" value="MetI-like"/>
    <property type="match status" value="1"/>
</dbReference>
<sequence length="292" mass="33100">MYYKTKSYKAFSVVNYTFLFALSLLCILPLIHVLAVSLSGSAPAGANLVNFWPIDFTMDAYAKTIDNRFFLRSLIISGERTILGTVLSMFFITLSAYALSKDDRVLKGRSVYTWYFIFTLLFSGGIIPSYILIQNLHMMNTIWALVLPGVVNVWNLILLMNFFRTIPKELEEAALIDGAGHFKTLLTVFIPLSTPAIATLTLFTMVSHWNSWFDGMIYISRADNYPLATFLQTIIVQQDFTKMNFDPKNLQDISNRTVKAAQIFIGAMPILLVYPFLQRYFVKGIVLGAVKE</sequence>
<comment type="similarity">
    <text evidence="7">Belongs to the binding-protein-dependent transport system permease family.</text>
</comment>
<dbReference type="InterPro" id="IPR000515">
    <property type="entry name" value="MetI-like"/>
</dbReference>
<keyword evidence="10" id="KW-1185">Reference proteome</keyword>
<dbReference type="Proteomes" id="UP001596047">
    <property type="component" value="Unassembled WGS sequence"/>
</dbReference>
<dbReference type="InterPro" id="IPR035906">
    <property type="entry name" value="MetI-like_sf"/>
</dbReference>
<feature type="transmembrane region" description="Helical" evidence="7">
    <location>
        <begin position="143"/>
        <end position="163"/>
    </location>
</feature>
<evidence type="ECO:0000256" key="4">
    <source>
        <dbReference type="ARBA" id="ARBA00022692"/>
    </source>
</evidence>
<evidence type="ECO:0000256" key="6">
    <source>
        <dbReference type="ARBA" id="ARBA00023136"/>
    </source>
</evidence>
<evidence type="ECO:0000256" key="5">
    <source>
        <dbReference type="ARBA" id="ARBA00022989"/>
    </source>
</evidence>
<reference evidence="10" key="1">
    <citation type="journal article" date="2019" name="Int. J. Syst. Evol. Microbiol.">
        <title>The Global Catalogue of Microorganisms (GCM) 10K type strain sequencing project: providing services to taxonomists for standard genome sequencing and annotation.</title>
        <authorList>
            <consortium name="The Broad Institute Genomics Platform"/>
            <consortium name="The Broad Institute Genome Sequencing Center for Infectious Disease"/>
            <person name="Wu L."/>
            <person name="Ma J."/>
        </authorList>
    </citation>
    <scope>NUCLEOTIDE SEQUENCE [LARGE SCALE GENOMIC DNA]</scope>
    <source>
        <strain evidence="10">CGMCC 1.3240</strain>
    </source>
</reference>
<keyword evidence="5 7" id="KW-1133">Transmembrane helix</keyword>
<dbReference type="Gene3D" id="1.10.3720.10">
    <property type="entry name" value="MetI-like"/>
    <property type="match status" value="1"/>
</dbReference>
<feature type="transmembrane region" description="Helical" evidence="7">
    <location>
        <begin position="184"/>
        <end position="206"/>
    </location>
</feature>
<dbReference type="RefSeq" id="WP_379187101.1">
    <property type="nucleotide sequence ID" value="NZ_JBHSOW010000018.1"/>
</dbReference>
<feature type="domain" description="ABC transmembrane type-1" evidence="8">
    <location>
        <begin position="70"/>
        <end position="274"/>
    </location>
</feature>
<feature type="transmembrane region" description="Helical" evidence="7">
    <location>
        <begin position="111"/>
        <end position="131"/>
    </location>
</feature>
<dbReference type="PANTHER" id="PTHR43744:SF9">
    <property type="entry name" value="POLYGALACTURONAN_RHAMNOGALACTURONAN TRANSPORT SYSTEM PERMEASE PROTEIN YTCP"/>
    <property type="match status" value="1"/>
</dbReference>
<feature type="transmembrane region" description="Helical" evidence="7">
    <location>
        <begin position="81"/>
        <end position="99"/>
    </location>
</feature>
<dbReference type="CDD" id="cd06261">
    <property type="entry name" value="TM_PBP2"/>
    <property type="match status" value="1"/>
</dbReference>
<evidence type="ECO:0000256" key="7">
    <source>
        <dbReference type="RuleBase" id="RU363032"/>
    </source>
</evidence>
<dbReference type="PROSITE" id="PS50928">
    <property type="entry name" value="ABC_TM1"/>
    <property type="match status" value="1"/>
</dbReference>
<evidence type="ECO:0000256" key="2">
    <source>
        <dbReference type="ARBA" id="ARBA00022448"/>
    </source>
</evidence>
<evidence type="ECO:0000256" key="3">
    <source>
        <dbReference type="ARBA" id="ARBA00022475"/>
    </source>
</evidence>
<accession>A0ABW0VS83</accession>
<dbReference type="Pfam" id="PF00528">
    <property type="entry name" value="BPD_transp_1"/>
    <property type="match status" value="1"/>
</dbReference>
<evidence type="ECO:0000313" key="10">
    <source>
        <dbReference type="Proteomes" id="UP001596047"/>
    </source>
</evidence>
<proteinExistence type="inferred from homology"/>
<dbReference type="EMBL" id="JBHSOW010000018">
    <property type="protein sequence ID" value="MFC5648637.1"/>
    <property type="molecule type" value="Genomic_DNA"/>
</dbReference>